<dbReference type="InterPro" id="IPR051055">
    <property type="entry name" value="PIF1_helicase"/>
</dbReference>
<dbReference type="PANTHER" id="PTHR47642:SF5">
    <property type="entry name" value="ATP-DEPENDENT DNA HELICASE"/>
    <property type="match status" value="1"/>
</dbReference>
<dbReference type="CDD" id="cd18809">
    <property type="entry name" value="SF1_C_RecD"/>
    <property type="match status" value="1"/>
</dbReference>
<evidence type="ECO:0000313" key="1">
    <source>
        <dbReference type="EMBL" id="EFS96367.1"/>
    </source>
</evidence>
<evidence type="ECO:0000313" key="2">
    <source>
        <dbReference type="Proteomes" id="UP000005391"/>
    </source>
</evidence>
<dbReference type="Proteomes" id="UP000005391">
    <property type="component" value="Unassembled WGS sequence"/>
</dbReference>
<sequence length="172" mass="19512">MKFLEQYVYIDAEDQAALAEMRFVCNRIGKSGGFTDQEKAFFDNIPLQRQSFIQSCCHLASQEFESTVLPVVNFSITGRGKQVVMVEKEEFKIEKAGQKSTTSSFENTGNELVREQLPLILSWAMSIHKAQGQTLDRVKIDLGRSFANGQAYVALSRATCKSRLEIKKFQER</sequence>
<reference evidence="1 2" key="1">
    <citation type="submission" date="2010-10" db="EMBL/GenBank/DDBJ databases">
        <authorList>
            <person name="Muzny D."/>
            <person name="Qin X."/>
            <person name="Deng J."/>
            <person name="Jiang H."/>
            <person name="Liu Y."/>
            <person name="Qu J."/>
            <person name="Song X.-Z."/>
            <person name="Zhang L."/>
            <person name="Thornton R."/>
            <person name="Coyle M."/>
            <person name="Francisco L."/>
            <person name="Jackson L."/>
            <person name="Javaid M."/>
            <person name="Korchina V."/>
            <person name="Kovar C."/>
            <person name="Mata R."/>
            <person name="Mathew T."/>
            <person name="Ngo R."/>
            <person name="Nguyen L."/>
            <person name="Nguyen N."/>
            <person name="Okwuonu G."/>
            <person name="Ongeri F."/>
            <person name="Pham C."/>
            <person name="Simmons D."/>
            <person name="Wilczek-Boney K."/>
            <person name="Hale W."/>
            <person name="Jakkamsetti A."/>
            <person name="Pham P."/>
            <person name="Ruth R."/>
            <person name="San Lucas F."/>
            <person name="Warren J."/>
            <person name="Zhang J."/>
            <person name="Zhao Z."/>
            <person name="Zhou C."/>
            <person name="Zhu D."/>
            <person name="Lee S."/>
            <person name="Bess C."/>
            <person name="Blankenburg K."/>
            <person name="Forbes L."/>
            <person name="Fu Q."/>
            <person name="Gubbala S."/>
            <person name="Hirani K."/>
            <person name="Jayaseelan J.C."/>
            <person name="Lara F."/>
            <person name="Munidasa M."/>
            <person name="Palculict T."/>
            <person name="Patil S."/>
            <person name="Pu L.-L."/>
            <person name="Saada N."/>
            <person name="Tang L."/>
            <person name="Weissenberger G."/>
            <person name="Zhu Y."/>
            <person name="Hemphill L."/>
            <person name="Shang Y."/>
            <person name="Youmans B."/>
            <person name="Ayvaz T."/>
            <person name="Ross M."/>
            <person name="Santibanez J."/>
            <person name="Aqrawi P."/>
            <person name="Gross S."/>
            <person name="Joshi V."/>
            <person name="Fowler G."/>
            <person name="Nazareth L."/>
            <person name="Reid J."/>
            <person name="Worley K."/>
            <person name="Petrosino J."/>
            <person name="Highlander S."/>
            <person name="Gibbs R."/>
        </authorList>
    </citation>
    <scope>NUCLEOTIDE SEQUENCE [LARGE SCALE GENOMIC DNA]</scope>
    <source>
        <strain evidence="1 2">F0287</strain>
    </source>
</reference>
<gene>
    <name evidence="1" type="ORF">HMPREF1977_2331</name>
</gene>
<dbReference type="AlphaFoldDB" id="E4MVC1"/>
<dbReference type="InterPro" id="IPR027417">
    <property type="entry name" value="P-loop_NTPase"/>
</dbReference>
<dbReference type="EMBL" id="AEOH01000059">
    <property type="protein sequence ID" value="EFS96367.1"/>
    <property type="molecule type" value="Genomic_DNA"/>
</dbReference>
<comment type="caution">
    <text evidence="1">The sequence shown here is derived from an EMBL/GenBank/DDBJ whole genome shotgun (WGS) entry which is preliminary data.</text>
</comment>
<proteinExistence type="predicted"/>
<dbReference type="SUPFAM" id="SSF52540">
    <property type="entry name" value="P-loop containing nucleoside triphosphate hydrolases"/>
    <property type="match status" value="1"/>
</dbReference>
<dbReference type="eggNOG" id="COG0507">
    <property type="taxonomic scope" value="Bacteria"/>
</dbReference>
<dbReference type="Gene3D" id="3.40.50.300">
    <property type="entry name" value="P-loop containing nucleotide triphosphate hydrolases"/>
    <property type="match status" value="1"/>
</dbReference>
<evidence type="ECO:0008006" key="3">
    <source>
        <dbReference type="Google" id="ProtNLM"/>
    </source>
</evidence>
<protein>
    <recommendedName>
        <fullName evidence="3">UvrD-like helicase C-terminal domain-containing protein</fullName>
    </recommendedName>
</protein>
<accession>E4MVC1</accession>
<dbReference type="HOGENOM" id="CLU_1397372_0_0_10"/>
<dbReference type="PANTHER" id="PTHR47642">
    <property type="entry name" value="ATP-DEPENDENT DNA HELICASE"/>
    <property type="match status" value="1"/>
</dbReference>
<organism evidence="1 2">
    <name type="scientific">Capnocytophaga ochracea F0287</name>
    <dbReference type="NCBI Taxonomy" id="873517"/>
    <lineage>
        <taxon>Bacteria</taxon>
        <taxon>Pseudomonadati</taxon>
        <taxon>Bacteroidota</taxon>
        <taxon>Flavobacteriia</taxon>
        <taxon>Flavobacteriales</taxon>
        <taxon>Flavobacteriaceae</taxon>
        <taxon>Capnocytophaga</taxon>
    </lineage>
</organism>
<name>E4MVC1_CAPOC</name>